<dbReference type="EMBL" id="BAABLW010000007">
    <property type="protein sequence ID" value="GAA4924405.1"/>
    <property type="molecule type" value="Genomic_DNA"/>
</dbReference>
<evidence type="ECO:0000313" key="2">
    <source>
        <dbReference type="Proteomes" id="UP001500368"/>
    </source>
</evidence>
<keyword evidence="2" id="KW-1185">Reference proteome</keyword>
<dbReference type="RefSeq" id="WP_345478056.1">
    <property type="nucleotide sequence ID" value="NZ_BAABLW010000007.1"/>
</dbReference>
<gene>
    <name evidence="1" type="ORF">GCM10025790_22030</name>
</gene>
<organism evidence="1 2">
    <name type="scientific">Nesterenkonia rhizosphaerae</name>
    <dbReference type="NCBI Taxonomy" id="1348272"/>
    <lineage>
        <taxon>Bacteria</taxon>
        <taxon>Bacillati</taxon>
        <taxon>Actinomycetota</taxon>
        <taxon>Actinomycetes</taxon>
        <taxon>Micrococcales</taxon>
        <taxon>Micrococcaceae</taxon>
        <taxon>Nesterenkonia</taxon>
    </lineage>
</organism>
<protein>
    <submittedName>
        <fullName evidence="1">Uncharacterized protein</fullName>
    </submittedName>
</protein>
<proteinExistence type="predicted"/>
<name>A0ABP9G0T1_9MICC</name>
<reference evidence="2" key="1">
    <citation type="journal article" date="2019" name="Int. J. Syst. Evol. Microbiol.">
        <title>The Global Catalogue of Microorganisms (GCM) 10K type strain sequencing project: providing services to taxonomists for standard genome sequencing and annotation.</title>
        <authorList>
            <consortium name="The Broad Institute Genomics Platform"/>
            <consortium name="The Broad Institute Genome Sequencing Center for Infectious Disease"/>
            <person name="Wu L."/>
            <person name="Ma J."/>
        </authorList>
    </citation>
    <scope>NUCLEOTIDE SEQUENCE [LARGE SCALE GENOMIC DNA]</scope>
    <source>
        <strain evidence="2">JCM 19129</strain>
    </source>
</reference>
<accession>A0ABP9G0T1</accession>
<sequence length="95" mass="10947">MTTLEQVKAEAAKRYPLHEGGDCACYCSGCKENRVRRETYMHTKTISAEQVDKAAKASYEERTDTLWEAASEEDRQIEREDMRVGFRAAGFYLEE</sequence>
<evidence type="ECO:0000313" key="1">
    <source>
        <dbReference type="EMBL" id="GAA4924405.1"/>
    </source>
</evidence>
<dbReference type="Proteomes" id="UP001500368">
    <property type="component" value="Unassembled WGS sequence"/>
</dbReference>
<comment type="caution">
    <text evidence="1">The sequence shown here is derived from an EMBL/GenBank/DDBJ whole genome shotgun (WGS) entry which is preliminary data.</text>
</comment>